<feature type="transmembrane region" description="Helical" evidence="1">
    <location>
        <begin position="77"/>
        <end position="98"/>
    </location>
</feature>
<sequence>MTVTHLQARAIRKIRCWKGCKGTVTGNGKAICKPEQRRTGAQVANGLTISFIIPHQLQLVIARDCIPVALPPVLDGWLYISLGIRICISMSSLVACVCSC</sequence>
<dbReference type="AlphaFoldDB" id="A0AAV0I765"/>
<keyword evidence="1" id="KW-0472">Membrane</keyword>
<organism evidence="2 3">
    <name type="scientific">Linum tenue</name>
    <dbReference type="NCBI Taxonomy" id="586396"/>
    <lineage>
        <taxon>Eukaryota</taxon>
        <taxon>Viridiplantae</taxon>
        <taxon>Streptophyta</taxon>
        <taxon>Embryophyta</taxon>
        <taxon>Tracheophyta</taxon>
        <taxon>Spermatophyta</taxon>
        <taxon>Magnoliopsida</taxon>
        <taxon>eudicotyledons</taxon>
        <taxon>Gunneridae</taxon>
        <taxon>Pentapetalae</taxon>
        <taxon>rosids</taxon>
        <taxon>fabids</taxon>
        <taxon>Malpighiales</taxon>
        <taxon>Linaceae</taxon>
        <taxon>Linum</taxon>
    </lineage>
</organism>
<protein>
    <submittedName>
        <fullName evidence="2">Uncharacterized protein</fullName>
    </submittedName>
</protein>
<gene>
    <name evidence="2" type="ORF">LITE_LOCUS7929</name>
</gene>
<comment type="caution">
    <text evidence="2">The sequence shown here is derived from an EMBL/GenBank/DDBJ whole genome shotgun (WGS) entry which is preliminary data.</text>
</comment>
<name>A0AAV0I765_9ROSI</name>
<keyword evidence="3" id="KW-1185">Reference proteome</keyword>
<dbReference type="Proteomes" id="UP001154282">
    <property type="component" value="Unassembled WGS sequence"/>
</dbReference>
<evidence type="ECO:0000313" key="2">
    <source>
        <dbReference type="EMBL" id="CAI0393436.1"/>
    </source>
</evidence>
<reference evidence="2" key="1">
    <citation type="submission" date="2022-08" db="EMBL/GenBank/DDBJ databases">
        <authorList>
            <person name="Gutierrez-Valencia J."/>
        </authorList>
    </citation>
    <scope>NUCLEOTIDE SEQUENCE</scope>
</reference>
<accession>A0AAV0I765</accession>
<proteinExistence type="predicted"/>
<dbReference type="EMBL" id="CAMGYJ010000003">
    <property type="protein sequence ID" value="CAI0393436.1"/>
    <property type="molecule type" value="Genomic_DNA"/>
</dbReference>
<keyword evidence="1" id="KW-0812">Transmembrane</keyword>
<evidence type="ECO:0000313" key="3">
    <source>
        <dbReference type="Proteomes" id="UP001154282"/>
    </source>
</evidence>
<evidence type="ECO:0000256" key="1">
    <source>
        <dbReference type="SAM" id="Phobius"/>
    </source>
</evidence>
<keyword evidence="1" id="KW-1133">Transmembrane helix</keyword>